<dbReference type="EMBL" id="JBHSLU010000051">
    <property type="protein sequence ID" value="MFC5506826.1"/>
    <property type="molecule type" value="Genomic_DNA"/>
</dbReference>
<evidence type="ECO:0000256" key="6">
    <source>
        <dbReference type="SAM" id="SignalP"/>
    </source>
</evidence>
<sequence length="241" mass="25315">MTMHQKAALAGVAALCGAWLVLSPALAADMPSSRKLPPAPALPSFYSWTGIYLGVQGGYAWSQEKTILSDTLGRAFNGAAFRQSSDAALGGGHAGFNYQVGSLVFGIEGDIEALDSGETLVAPGISARITRDWQGSLRGRAGFALDRFMIYATGGAAFTEFSYHLAGAAAAAPESLDRSRTGWTAGAGVAFAYTDNVILGAEYRYSDFGKVGQTARGPLLGLTVRQEPTFHTLRASVAYKF</sequence>
<dbReference type="RefSeq" id="WP_067253649.1">
    <property type="nucleotide sequence ID" value="NZ_JBHSLU010000051.1"/>
</dbReference>
<keyword evidence="2 6" id="KW-0732">Signal</keyword>
<dbReference type="PANTHER" id="PTHR34001">
    <property type="entry name" value="BLL7405 PROTEIN"/>
    <property type="match status" value="1"/>
</dbReference>
<dbReference type="Gene3D" id="2.40.160.20">
    <property type="match status" value="1"/>
</dbReference>
<evidence type="ECO:0000256" key="4">
    <source>
        <dbReference type="ARBA" id="ARBA00023237"/>
    </source>
</evidence>
<dbReference type="InterPro" id="IPR027385">
    <property type="entry name" value="Beta-barrel_OMP"/>
</dbReference>
<evidence type="ECO:0000256" key="1">
    <source>
        <dbReference type="ARBA" id="ARBA00004442"/>
    </source>
</evidence>
<keyword evidence="3" id="KW-0472">Membrane</keyword>
<evidence type="ECO:0000256" key="5">
    <source>
        <dbReference type="ARBA" id="ARBA00038306"/>
    </source>
</evidence>
<gene>
    <name evidence="8" type="ORF">ACFPN9_16365</name>
</gene>
<organism evidence="8 9">
    <name type="scientific">Bosea massiliensis</name>
    <dbReference type="NCBI Taxonomy" id="151419"/>
    <lineage>
        <taxon>Bacteria</taxon>
        <taxon>Pseudomonadati</taxon>
        <taxon>Pseudomonadota</taxon>
        <taxon>Alphaproteobacteria</taxon>
        <taxon>Hyphomicrobiales</taxon>
        <taxon>Boseaceae</taxon>
        <taxon>Bosea</taxon>
    </lineage>
</organism>
<protein>
    <submittedName>
        <fullName evidence="8">Outer membrane protein</fullName>
    </submittedName>
</protein>
<evidence type="ECO:0000313" key="8">
    <source>
        <dbReference type="EMBL" id="MFC5506826.1"/>
    </source>
</evidence>
<accession>A0ABW0P265</accession>
<dbReference type="InterPro" id="IPR051692">
    <property type="entry name" value="OMP-like"/>
</dbReference>
<feature type="domain" description="Outer membrane protein beta-barrel" evidence="7">
    <location>
        <begin position="46"/>
        <end position="241"/>
    </location>
</feature>
<evidence type="ECO:0000259" key="7">
    <source>
        <dbReference type="Pfam" id="PF13505"/>
    </source>
</evidence>
<keyword evidence="9" id="KW-1185">Reference proteome</keyword>
<keyword evidence="4" id="KW-0998">Cell outer membrane</keyword>
<feature type="signal peptide" evidence="6">
    <location>
        <begin position="1"/>
        <end position="27"/>
    </location>
</feature>
<dbReference type="Pfam" id="PF13505">
    <property type="entry name" value="OMP_b-brl"/>
    <property type="match status" value="1"/>
</dbReference>
<evidence type="ECO:0000313" key="9">
    <source>
        <dbReference type="Proteomes" id="UP001596060"/>
    </source>
</evidence>
<evidence type="ECO:0000256" key="3">
    <source>
        <dbReference type="ARBA" id="ARBA00023136"/>
    </source>
</evidence>
<comment type="caution">
    <text evidence="8">The sequence shown here is derived from an EMBL/GenBank/DDBJ whole genome shotgun (WGS) entry which is preliminary data.</text>
</comment>
<feature type="chain" id="PRO_5046713952" evidence="6">
    <location>
        <begin position="28"/>
        <end position="241"/>
    </location>
</feature>
<dbReference type="Proteomes" id="UP001596060">
    <property type="component" value="Unassembled WGS sequence"/>
</dbReference>
<proteinExistence type="inferred from homology"/>
<evidence type="ECO:0000256" key="2">
    <source>
        <dbReference type="ARBA" id="ARBA00022729"/>
    </source>
</evidence>
<comment type="similarity">
    <text evidence="5">Belongs to the Omp25/RopB family.</text>
</comment>
<dbReference type="InterPro" id="IPR011250">
    <property type="entry name" value="OMP/PagP_B-barrel"/>
</dbReference>
<comment type="subcellular location">
    <subcellularLocation>
        <location evidence="1">Cell outer membrane</location>
    </subcellularLocation>
</comment>
<name>A0ABW0P265_9HYPH</name>
<dbReference type="PANTHER" id="PTHR34001:SF3">
    <property type="entry name" value="BLL7405 PROTEIN"/>
    <property type="match status" value="1"/>
</dbReference>
<dbReference type="SUPFAM" id="SSF56925">
    <property type="entry name" value="OMPA-like"/>
    <property type="match status" value="1"/>
</dbReference>
<reference evidence="9" key="1">
    <citation type="journal article" date="2019" name="Int. J. Syst. Evol. Microbiol.">
        <title>The Global Catalogue of Microorganisms (GCM) 10K type strain sequencing project: providing services to taxonomists for standard genome sequencing and annotation.</title>
        <authorList>
            <consortium name="The Broad Institute Genomics Platform"/>
            <consortium name="The Broad Institute Genome Sequencing Center for Infectious Disease"/>
            <person name="Wu L."/>
            <person name="Ma J."/>
        </authorList>
    </citation>
    <scope>NUCLEOTIDE SEQUENCE [LARGE SCALE GENOMIC DNA]</scope>
    <source>
        <strain evidence="9">CCUG 43117</strain>
    </source>
</reference>